<accession>A0ABN7ANE0</accession>
<evidence type="ECO:0000313" key="3">
    <source>
        <dbReference type="Proteomes" id="UP001307889"/>
    </source>
</evidence>
<dbReference type="Proteomes" id="UP001307889">
    <property type="component" value="Chromosome 4"/>
</dbReference>
<gene>
    <name evidence="2" type="ORF">NTJ_06551</name>
</gene>
<name>A0ABN7ANE0_9HEMI</name>
<feature type="region of interest" description="Disordered" evidence="1">
    <location>
        <begin position="35"/>
        <end position="73"/>
    </location>
</feature>
<sequence length="123" mass="13900">MSGGGGLWNAKTWKVFDVDVWGGGEEKKTWNRRSPLGAVAPRGGGRRHPVYGRRATPGHVGDAALPSRTSRDQNMPQVIRLDSEFTSLYRSELRIFPKIETDRKLLYGFEIQPTEILRDFQSI</sequence>
<evidence type="ECO:0000256" key="1">
    <source>
        <dbReference type="SAM" id="MobiDB-lite"/>
    </source>
</evidence>
<dbReference type="EMBL" id="AP028912">
    <property type="protein sequence ID" value="BES93741.1"/>
    <property type="molecule type" value="Genomic_DNA"/>
</dbReference>
<organism evidence="2 3">
    <name type="scientific">Nesidiocoris tenuis</name>
    <dbReference type="NCBI Taxonomy" id="355587"/>
    <lineage>
        <taxon>Eukaryota</taxon>
        <taxon>Metazoa</taxon>
        <taxon>Ecdysozoa</taxon>
        <taxon>Arthropoda</taxon>
        <taxon>Hexapoda</taxon>
        <taxon>Insecta</taxon>
        <taxon>Pterygota</taxon>
        <taxon>Neoptera</taxon>
        <taxon>Paraneoptera</taxon>
        <taxon>Hemiptera</taxon>
        <taxon>Heteroptera</taxon>
        <taxon>Panheteroptera</taxon>
        <taxon>Cimicomorpha</taxon>
        <taxon>Miridae</taxon>
        <taxon>Dicyphina</taxon>
        <taxon>Nesidiocoris</taxon>
    </lineage>
</organism>
<reference evidence="2 3" key="1">
    <citation type="submission" date="2023-09" db="EMBL/GenBank/DDBJ databases">
        <title>Nesidiocoris tenuis whole genome shotgun sequence.</title>
        <authorList>
            <person name="Shibata T."/>
            <person name="Shimoda M."/>
            <person name="Kobayashi T."/>
            <person name="Uehara T."/>
        </authorList>
    </citation>
    <scope>NUCLEOTIDE SEQUENCE [LARGE SCALE GENOMIC DNA]</scope>
    <source>
        <strain evidence="2 3">Japan</strain>
    </source>
</reference>
<proteinExistence type="predicted"/>
<evidence type="ECO:0000313" key="2">
    <source>
        <dbReference type="EMBL" id="BES93741.1"/>
    </source>
</evidence>
<keyword evidence="3" id="KW-1185">Reference proteome</keyword>
<protein>
    <submittedName>
        <fullName evidence="2">Uncharacterized protein</fullName>
    </submittedName>
</protein>